<dbReference type="SUPFAM" id="SSF56808">
    <property type="entry name" value="Ribosomal protein L1"/>
    <property type="match status" value="1"/>
</dbReference>
<comment type="similarity">
    <text evidence="1">Belongs to the universal ribosomal protein uL1 family.</text>
</comment>
<evidence type="ECO:0000313" key="5">
    <source>
        <dbReference type="Proteomes" id="UP000694546"/>
    </source>
</evidence>
<dbReference type="GO" id="GO:0005743">
    <property type="term" value="C:mitochondrial inner membrane"/>
    <property type="evidence" value="ECO:0007669"/>
    <property type="project" value="UniProtKB-ARBA"/>
</dbReference>
<dbReference type="GO" id="GO:0005840">
    <property type="term" value="C:ribosome"/>
    <property type="evidence" value="ECO:0007669"/>
    <property type="project" value="UniProtKB-KW"/>
</dbReference>
<dbReference type="Proteomes" id="UP000694546">
    <property type="component" value="Chromosome 6"/>
</dbReference>
<keyword evidence="2" id="KW-0689">Ribosomal protein</keyword>
<dbReference type="InterPro" id="IPR023674">
    <property type="entry name" value="Ribosomal_uL1-like"/>
</dbReference>
<dbReference type="GeneTree" id="ENSGT00940000162168"/>
<evidence type="ECO:0000256" key="3">
    <source>
        <dbReference type="ARBA" id="ARBA00023274"/>
    </source>
</evidence>
<sequence>MKFEAKKKQTFFSNSYVVINMDYSSLYSNSKLVAELSCDLFFHSGVGPGCSSNMASCVRTLLKGGYLLTSRTPRVCHLPARSYAAPARAQKKKEVKKEVEKEVKKEKRVIDDSARHKPYGLTAWAPVDDVYVARFYPRPVLAPAVALLRLKLYQELDATAPDQPVYIDLKLDMKLEKKKTVDAFVSTVQLPHSFSTGLNTVAVFTENPEQAQVAREQGAQFVGGPELVEQILEDEVSADFYISVPEMLPKIVPLKNKLRKKFPKSKRGSVGVNIPKMMAMFKTGFEYQVEKDCYVRTQIATLDMPTEHILANVKSILTDVCSHRPAEYGPFIERSILASHTSEALRFSSQEILQPPPADKS</sequence>
<evidence type="ECO:0000256" key="2">
    <source>
        <dbReference type="ARBA" id="ARBA00022980"/>
    </source>
</evidence>
<dbReference type="PANTHER" id="PTHR36427:SF3">
    <property type="entry name" value="LARGE RIBOSOMAL SUBUNIT PROTEIN UL1M"/>
    <property type="match status" value="1"/>
</dbReference>
<evidence type="ECO:0000256" key="1">
    <source>
        <dbReference type="ARBA" id="ARBA00010531"/>
    </source>
</evidence>
<dbReference type="GO" id="GO:1990904">
    <property type="term" value="C:ribonucleoprotein complex"/>
    <property type="evidence" value="ECO:0007669"/>
    <property type="project" value="UniProtKB-KW"/>
</dbReference>
<dbReference type="InterPro" id="IPR028364">
    <property type="entry name" value="Ribosomal_uL1/biogenesis"/>
</dbReference>
<gene>
    <name evidence="4" type="primary">mrpl1</name>
</gene>
<dbReference type="InterPro" id="IPR016095">
    <property type="entry name" value="Ribosomal_uL1_3-a/b-sand"/>
</dbReference>
<dbReference type="AlphaFoldDB" id="A0A8C5F3F8"/>
<dbReference type="Pfam" id="PF00687">
    <property type="entry name" value="Ribosomal_L1"/>
    <property type="match status" value="1"/>
</dbReference>
<organism evidence="4 5">
    <name type="scientific">Gadus morhua</name>
    <name type="common">Atlantic cod</name>
    <dbReference type="NCBI Taxonomy" id="8049"/>
    <lineage>
        <taxon>Eukaryota</taxon>
        <taxon>Metazoa</taxon>
        <taxon>Chordata</taxon>
        <taxon>Craniata</taxon>
        <taxon>Vertebrata</taxon>
        <taxon>Euteleostomi</taxon>
        <taxon>Actinopterygii</taxon>
        <taxon>Neopterygii</taxon>
        <taxon>Teleostei</taxon>
        <taxon>Neoteleostei</taxon>
        <taxon>Acanthomorphata</taxon>
        <taxon>Zeiogadaria</taxon>
        <taxon>Gadariae</taxon>
        <taxon>Gadiformes</taxon>
        <taxon>Gadoidei</taxon>
        <taxon>Gadidae</taxon>
        <taxon>Gadus</taxon>
    </lineage>
</organism>
<keyword evidence="5" id="KW-1185">Reference proteome</keyword>
<protein>
    <recommendedName>
        <fullName evidence="6">Mitochondrial ribosomal protein L1</fullName>
    </recommendedName>
</protein>
<dbReference type="OMA" id="MWDKSSA"/>
<name>A0A8C5F3F8_GADMO</name>
<proteinExistence type="inferred from homology"/>
<reference evidence="4" key="1">
    <citation type="submission" date="2025-08" db="UniProtKB">
        <authorList>
            <consortium name="Ensembl"/>
        </authorList>
    </citation>
    <scope>IDENTIFICATION</scope>
</reference>
<keyword evidence="3" id="KW-0687">Ribonucleoprotein</keyword>
<dbReference type="PANTHER" id="PTHR36427">
    <property type="entry name" value="54S RIBOSOMAL PROTEIN L1, MITOCHONDRIAL"/>
    <property type="match status" value="1"/>
</dbReference>
<dbReference type="Gene3D" id="3.40.50.790">
    <property type="match status" value="1"/>
</dbReference>
<evidence type="ECO:0000313" key="4">
    <source>
        <dbReference type="Ensembl" id="ENSGMOP00000000774.2"/>
    </source>
</evidence>
<accession>A0A8C5F3F8</accession>
<dbReference type="Gene3D" id="3.30.190.20">
    <property type="match status" value="1"/>
</dbReference>
<reference evidence="4" key="2">
    <citation type="submission" date="2025-09" db="UniProtKB">
        <authorList>
            <consortium name="Ensembl"/>
        </authorList>
    </citation>
    <scope>IDENTIFICATION</scope>
</reference>
<dbReference type="Ensembl" id="ENSGMOT00000000806.2">
    <property type="protein sequence ID" value="ENSGMOP00000000774.2"/>
    <property type="gene ID" value="ENSGMOG00000000745.2"/>
</dbReference>
<evidence type="ECO:0008006" key="6">
    <source>
        <dbReference type="Google" id="ProtNLM"/>
    </source>
</evidence>